<dbReference type="EMBL" id="JAATVY010000006">
    <property type="protein sequence ID" value="NJC70279.1"/>
    <property type="molecule type" value="Genomic_DNA"/>
</dbReference>
<feature type="compositionally biased region" description="Basic and acidic residues" evidence="1">
    <location>
        <begin position="27"/>
        <end position="39"/>
    </location>
</feature>
<reference evidence="2 3" key="1">
    <citation type="submission" date="2020-03" db="EMBL/GenBank/DDBJ databases">
        <title>WGS of the type strain of Planosporangium spp.</title>
        <authorList>
            <person name="Thawai C."/>
        </authorList>
    </citation>
    <scope>NUCLEOTIDE SEQUENCE [LARGE SCALE GENOMIC DNA]</scope>
    <source>
        <strain evidence="2 3">TBRC 5610</strain>
    </source>
</reference>
<proteinExistence type="predicted"/>
<evidence type="ECO:0000313" key="2">
    <source>
        <dbReference type="EMBL" id="NJC70279.1"/>
    </source>
</evidence>
<keyword evidence="3" id="KW-1185">Reference proteome</keyword>
<comment type="caution">
    <text evidence="2">The sequence shown here is derived from an EMBL/GenBank/DDBJ whole genome shotgun (WGS) entry which is preliminary data.</text>
</comment>
<feature type="compositionally biased region" description="Basic and acidic residues" evidence="1">
    <location>
        <begin position="1"/>
        <end position="17"/>
    </location>
</feature>
<evidence type="ECO:0008006" key="4">
    <source>
        <dbReference type="Google" id="ProtNLM"/>
    </source>
</evidence>
<gene>
    <name evidence="2" type="ORF">HC031_11235</name>
</gene>
<accession>A0ABX0XYP2</accession>
<protein>
    <recommendedName>
        <fullName evidence="4">Cytoplasmic protein</fullName>
    </recommendedName>
</protein>
<sequence>MDKEQPPYERPLSRELPEPPGGPVEVPELRVDEPPRRDSPDEDVSEEAGLPEPPD</sequence>
<organism evidence="2 3">
    <name type="scientific">Planosporangium thailandense</name>
    <dbReference type="NCBI Taxonomy" id="765197"/>
    <lineage>
        <taxon>Bacteria</taxon>
        <taxon>Bacillati</taxon>
        <taxon>Actinomycetota</taxon>
        <taxon>Actinomycetes</taxon>
        <taxon>Micromonosporales</taxon>
        <taxon>Micromonosporaceae</taxon>
        <taxon>Planosporangium</taxon>
    </lineage>
</organism>
<dbReference type="RefSeq" id="WP_167925193.1">
    <property type="nucleotide sequence ID" value="NZ_JAATVY010000006.1"/>
</dbReference>
<evidence type="ECO:0000256" key="1">
    <source>
        <dbReference type="SAM" id="MobiDB-lite"/>
    </source>
</evidence>
<name>A0ABX0XYP2_9ACTN</name>
<evidence type="ECO:0000313" key="3">
    <source>
        <dbReference type="Proteomes" id="UP000722989"/>
    </source>
</evidence>
<dbReference type="Proteomes" id="UP000722989">
    <property type="component" value="Unassembled WGS sequence"/>
</dbReference>
<feature type="region of interest" description="Disordered" evidence="1">
    <location>
        <begin position="1"/>
        <end position="55"/>
    </location>
</feature>